<dbReference type="EMBL" id="PEDL01000014">
    <property type="protein sequence ID" value="PHV70109.1"/>
    <property type="molecule type" value="Genomic_DNA"/>
</dbReference>
<proteinExistence type="predicted"/>
<evidence type="ECO:0000313" key="2">
    <source>
        <dbReference type="Proteomes" id="UP000224460"/>
    </source>
</evidence>
<evidence type="ECO:0000313" key="1">
    <source>
        <dbReference type="EMBL" id="PHV70109.1"/>
    </source>
</evidence>
<keyword evidence="2" id="KW-1185">Reference proteome</keyword>
<name>A0AC61DA42_9FIRM</name>
<gene>
    <name evidence="1" type="ORF">CS063_12455</name>
</gene>
<comment type="caution">
    <text evidence="1">The sequence shown here is derived from an EMBL/GenBank/DDBJ whole genome shotgun (WGS) entry which is preliminary data.</text>
</comment>
<organism evidence="1 2">
    <name type="scientific">Sporanaerobium hydrogeniformans</name>
    <dbReference type="NCBI Taxonomy" id="3072179"/>
    <lineage>
        <taxon>Bacteria</taxon>
        <taxon>Bacillati</taxon>
        <taxon>Bacillota</taxon>
        <taxon>Clostridia</taxon>
        <taxon>Lachnospirales</taxon>
        <taxon>Lachnospiraceae</taxon>
        <taxon>Sporanaerobium</taxon>
    </lineage>
</organism>
<dbReference type="Proteomes" id="UP000224460">
    <property type="component" value="Unassembled WGS sequence"/>
</dbReference>
<accession>A0AC61DA42</accession>
<reference evidence="1" key="1">
    <citation type="submission" date="2017-10" db="EMBL/GenBank/DDBJ databases">
        <title>Genome sequence of cellulolytic Lachnospiraceae bacterium XHS1971 isolated from hotspring sediment.</title>
        <authorList>
            <person name="Vasudevan G."/>
            <person name="Joshi A.J."/>
            <person name="Hivarkar S."/>
            <person name="Lanjekar V.B."/>
            <person name="Dhakephalkar P.K."/>
            <person name="Dagar S."/>
        </authorList>
    </citation>
    <scope>NUCLEOTIDE SEQUENCE</scope>
    <source>
        <strain evidence="1">XHS1971</strain>
    </source>
</reference>
<sequence>MKIFKKIVAIGLLTLLTLSTVACNGKENVSSTPSTTTPTTTIAKVGKVEIPRERYDEQLAYLDSMMQWQFGADYSSNQEALAYYEQQKQEIVDFLVDAELLLQKAEALKLEVSEEDINAELESTKAGFDSEEAFNDALKSKNLTLEALKENIKKDLLISKMVEQQTADVTVTDDEIQAYYNENKGSFTTSPGAQMAHVLLETEEAAKEAKAAYDNGSSTFEELAAKHNTDSTKDTGGALGFVAYDAPNYDPDFLAGAKKLKEGEVSEPVKSAFGWHLIKVTDIQSEAVTQPLEEVKASIQNSLESQKAADKLDAYLESLRTEIPVEIYKEALK</sequence>
<protein>
    <submittedName>
        <fullName evidence="1">Uncharacterized protein</fullName>
    </submittedName>
</protein>